<dbReference type="Pfam" id="PF18974">
    <property type="entry name" value="DUF5710"/>
    <property type="match status" value="1"/>
</dbReference>
<proteinExistence type="predicted"/>
<dbReference type="EMBL" id="SHKL01000002">
    <property type="protein sequence ID" value="RZT75509.1"/>
    <property type="molecule type" value="Genomic_DNA"/>
</dbReference>
<feature type="compositionally biased region" description="Polar residues" evidence="1">
    <location>
        <begin position="251"/>
        <end position="267"/>
    </location>
</feature>
<reference evidence="3 4" key="1">
    <citation type="submission" date="2019-02" db="EMBL/GenBank/DDBJ databases">
        <title>Sequencing the genomes of 1000 actinobacteria strains.</title>
        <authorList>
            <person name="Klenk H.-P."/>
        </authorList>
    </citation>
    <scope>NUCLEOTIDE SEQUENCE [LARGE SCALE GENOMIC DNA]</scope>
    <source>
        <strain evidence="3 4">DSM 45779</strain>
    </source>
</reference>
<dbReference type="RefSeq" id="WP_207223900.1">
    <property type="nucleotide sequence ID" value="NZ_SHKL01000002.1"/>
</dbReference>
<accession>A0A4Q7U7I7</accession>
<feature type="region of interest" description="Disordered" evidence="1">
    <location>
        <begin position="243"/>
        <end position="294"/>
    </location>
</feature>
<evidence type="ECO:0000313" key="3">
    <source>
        <dbReference type="EMBL" id="RZT75509.1"/>
    </source>
</evidence>
<evidence type="ECO:0000313" key="4">
    <source>
        <dbReference type="Proteomes" id="UP000291591"/>
    </source>
</evidence>
<sequence length="294" mass="32933">MGVPAGGARAFLDVPFAEKDEAKALGARWDPSARRWYAPPRSNPGLQRWARQPEIPELLPGEDRRFGSGLFVDLVPASCWFTNVRSCIAQKDWERLRRMMRTRAGDRCEICGREEDREQRRWLEAHERWHYDDRAGVQTLRRLILCCSWCHQATHMGLADVQGHGETARAHLRAVTGMTRGQTQDHIDTAFALWQARSARTWELDLRILTAAGVTLAAPLDHRQRADVAHELVSQYQGTAPRAAVGGLTANEDTSPGETSRPSTTDSAAPPGEEAAPPTPHHRPWWKRPGHAAP</sequence>
<comment type="caution">
    <text evidence="3">The sequence shown here is derived from an EMBL/GenBank/DDBJ whole genome shotgun (WGS) entry which is preliminary data.</text>
</comment>
<protein>
    <recommendedName>
        <fullName evidence="2">DUF5710 domain-containing protein</fullName>
    </recommendedName>
</protein>
<evidence type="ECO:0000256" key="1">
    <source>
        <dbReference type="SAM" id="MobiDB-lite"/>
    </source>
</evidence>
<name>A0A4Q7U7I7_PSEST</name>
<dbReference type="Proteomes" id="UP000291591">
    <property type="component" value="Unassembled WGS sequence"/>
</dbReference>
<dbReference type="InterPro" id="IPR043764">
    <property type="entry name" value="DUF5710"/>
</dbReference>
<gene>
    <name evidence="3" type="ORF">EV383_6250</name>
</gene>
<evidence type="ECO:0000259" key="2">
    <source>
        <dbReference type="Pfam" id="PF18974"/>
    </source>
</evidence>
<organism evidence="3 4">
    <name type="scientific">Pseudonocardia sediminis</name>
    <dbReference type="NCBI Taxonomy" id="1397368"/>
    <lineage>
        <taxon>Bacteria</taxon>
        <taxon>Bacillati</taxon>
        <taxon>Actinomycetota</taxon>
        <taxon>Actinomycetes</taxon>
        <taxon>Pseudonocardiales</taxon>
        <taxon>Pseudonocardiaceae</taxon>
        <taxon>Pseudonocardia</taxon>
    </lineage>
</organism>
<dbReference type="AlphaFoldDB" id="A0A4Q7U7I7"/>
<feature type="compositionally biased region" description="Basic residues" evidence="1">
    <location>
        <begin position="280"/>
        <end position="294"/>
    </location>
</feature>
<keyword evidence="4" id="KW-1185">Reference proteome</keyword>
<feature type="domain" description="DUF5710" evidence="2">
    <location>
        <begin position="9"/>
        <end position="49"/>
    </location>
</feature>